<dbReference type="RefSeq" id="XP_043007664.1">
    <property type="nucleotide sequence ID" value="XM_043155199.1"/>
</dbReference>
<keyword evidence="3" id="KW-1185">Reference proteome</keyword>
<dbReference type="AlphaFoldDB" id="A0A9P7RWP0"/>
<dbReference type="EMBL" id="CM032186">
    <property type="protein sequence ID" value="KAG7091194.1"/>
    <property type="molecule type" value="Genomic_DNA"/>
</dbReference>
<comment type="caution">
    <text evidence="2">The sequence shown here is derived from an EMBL/GenBank/DDBJ whole genome shotgun (WGS) entry which is preliminary data.</text>
</comment>
<evidence type="ECO:0000313" key="2">
    <source>
        <dbReference type="EMBL" id="KAG7091194.1"/>
    </source>
</evidence>
<protein>
    <submittedName>
        <fullName evidence="2">Uncharacterized protein</fullName>
    </submittedName>
</protein>
<evidence type="ECO:0000313" key="3">
    <source>
        <dbReference type="Proteomes" id="UP001049176"/>
    </source>
</evidence>
<evidence type="ECO:0000256" key="1">
    <source>
        <dbReference type="SAM" id="MobiDB-lite"/>
    </source>
</evidence>
<dbReference type="KEGG" id="more:E1B28_010245"/>
<feature type="region of interest" description="Disordered" evidence="1">
    <location>
        <begin position="54"/>
        <end position="82"/>
    </location>
</feature>
<dbReference type="OrthoDB" id="10311601at2759"/>
<sequence>MPSFIHPVPYIVTSVGPSTLDSTLMVLTHLESLPFAVKSTDDHQYIEQESHTLSGYGVLQQSPKKTSITRPPKARRTSTSSLTTPWSIRVRQLLPDAKFLHAIS</sequence>
<dbReference type="GeneID" id="66079321"/>
<accession>A0A9P7RWP0</accession>
<organism evidence="2 3">
    <name type="scientific">Marasmius oreades</name>
    <name type="common">fairy-ring Marasmius</name>
    <dbReference type="NCBI Taxonomy" id="181124"/>
    <lineage>
        <taxon>Eukaryota</taxon>
        <taxon>Fungi</taxon>
        <taxon>Dikarya</taxon>
        <taxon>Basidiomycota</taxon>
        <taxon>Agaricomycotina</taxon>
        <taxon>Agaricomycetes</taxon>
        <taxon>Agaricomycetidae</taxon>
        <taxon>Agaricales</taxon>
        <taxon>Marasmiineae</taxon>
        <taxon>Marasmiaceae</taxon>
        <taxon>Marasmius</taxon>
    </lineage>
</organism>
<gene>
    <name evidence="2" type="ORF">E1B28_010245</name>
</gene>
<dbReference type="Proteomes" id="UP001049176">
    <property type="component" value="Chromosome 6"/>
</dbReference>
<proteinExistence type="predicted"/>
<feature type="compositionally biased region" description="Polar residues" evidence="1">
    <location>
        <begin position="59"/>
        <end position="69"/>
    </location>
</feature>
<reference evidence="2" key="1">
    <citation type="journal article" date="2021" name="Genome Biol. Evol.">
        <title>The assembled and annotated genome of the fairy-ring fungus Marasmius oreades.</title>
        <authorList>
            <person name="Hiltunen M."/>
            <person name="Ament-Velasquez S.L."/>
            <person name="Johannesson H."/>
        </authorList>
    </citation>
    <scope>NUCLEOTIDE SEQUENCE</scope>
    <source>
        <strain evidence="2">03SP1</strain>
    </source>
</reference>
<name>A0A9P7RWP0_9AGAR</name>